<protein>
    <submittedName>
        <fullName evidence="2">Uncharacterized protein</fullName>
    </submittedName>
</protein>
<evidence type="ECO:0000256" key="1">
    <source>
        <dbReference type="SAM" id="MobiDB-lite"/>
    </source>
</evidence>
<feature type="compositionally biased region" description="Basic and acidic residues" evidence="1">
    <location>
        <begin position="1"/>
        <end position="12"/>
    </location>
</feature>
<evidence type="ECO:0000313" key="2">
    <source>
        <dbReference type="EMBL" id="KAF2404462.1"/>
    </source>
</evidence>
<accession>A0A6G1I870</accession>
<reference evidence="2" key="1">
    <citation type="journal article" date="2020" name="Stud. Mycol.">
        <title>101 Dothideomycetes genomes: a test case for predicting lifestyles and emergence of pathogens.</title>
        <authorList>
            <person name="Haridas S."/>
            <person name="Albert R."/>
            <person name="Binder M."/>
            <person name="Bloem J."/>
            <person name="Labutti K."/>
            <person name="Salamov A."/>
            <person name="Andreopoulos B."/>
            <person name="Baker S."/>
            <person name="Barry K."/>
            <person name="Bills G."/>
            <person name="Bluhm B."/>
            <person name="Cannon C."/>
            <person name="Castanera R."/>
            <person name="Culley D."/>
            <person name="Daum C."/>
            <person name="Ezra D."/>
            <person name="Gonzalez J."/>
            <person name="Henrissat B."/>
            <person name="Kuo A."/>
            <person name="Liang C."/>
            <person name="Lipzen A."/>
            <person name="Lutzoni F."/>
            <person name="Magnuson J."/>
            <person name="Mondo S."/>
            <person name="Nolan M."/>
            <person name="Ohm R."/>
            <person name="Pangilinan J."/>
            <person name="Park H.-J."/>
            <person name="Ramirez L."/>
            <person name="Alfaro M."/>
            <person name="Sun H."/>
            <person name="Tritt A."/>
            <person name="Yoshinaga Y."/>
            <person name="Zwiers L.-H."/>
            <person name="Turgeon B."/>
            <person name="Goodwin S."/>
            <person name="Spatafora J."/>
            <person name="Crous P."/>
            <person name="Grigoriev I."/>
        </authorList>
    </citation>
    <scope>NUCLEOTIDE SEQUENCE</scope>
    <source>
        <strain evidence="2">CBS 262.69</strain>
    </source>
</reference>
<feature type="compositionally biased region" description="Polar residues" evidence="1">
    <location>
        <begin position="111"/>
        <end position="126"/>
    </location>
</feature>
<dbReference type="Proteomes" id="UP000799640">
    <property type="component" value="Unassembled WGS sequence"/>
</dbReference>
<keyword evidence="3" id="KW-1185">Reference proteome</keyword>
<feature type="compositionally biased region" description="Polar residues" evidence="1">
    <location>
        <begin position="136"/>
        <end position="153"/>
    </location>
</feature>
<feature type="compositionally biased region" description="Basic and acidic residues" evidence="1">
    <location>
        <begin position="19"/>
        <end position="35"/>
    </location>
</feature>
<dbReference type="AlphaFoldDB" id="A0A6G1I870"/>
<proteinExistence type="predicted"/>
<feature type="compositionally biased region" description="Low complexity" evidence="1">
    <location>
        <begin position="80"/>
        <end position="90"/>
    </location>
</feature>
<gene>
    <name evidence="2" type="ORF">EJ06DRAFT_518865</name>
</gene>
<feature type="compositionally biased region" description="Acidic residues" evidence="1">
    <location>
        <begin position="206"/>
        <end position="222"/>
    </location>
</feature>
<dbReference type="EMBL" id="ML996688">
    <property type="protein sequence ID" value="KAF2404462.1"/>
    <property type="molecule type" value="Genomic_DNA"/>
</dbReference>
<evidence type="ECO:0000313" key="3">
    <source>
        <dbReference type="Proteomes" id="UP000799640"/>
    </source>
</evidence>
<name>A0A6G1I870_9PEZI</name>
<organism evidence="2 3">
    <name type="scientific">Trichodelitschia bisporula</name>
    <dbReference type="NCBI Taxonomy" id="703511"/>
    <lineage>
        <taxon>Eukaryota</taxon>
        <taxon>Fungi</taxon>
        <taxon>Dikarya</taxon>
        <taxon>Ascomycota</taxon>
        <taxon>Pezizomycotina</taxon>
        <taxon>Dothideomycetes</taxon>
        <taxon>Dothideomycetes incertae sedis</taxon>
        <taxon>Phaeotrichales</taxon>
        <taxon>Phaeotrichaceae</taxon>
        <taxon>Trichodelitschia</taxon>
    </lineage>
</organism>
<feature type="region of interest" description="Disordered" evidence="1">
    <location>
        <begin position="1"/>
        <end position="233"/>
    </location>
</feature>
<sequence>MCESCRDRNKDYMRRKREAKYDELPADNDKKREREDEGDNEPPKGVIRHKSVNATSDASLLGSVDTPATMKPPVWTSVNGTLGLGTPTTTARGFGDRSSSISAASVPRFSSHLSDTSEVSASSVDAPTTIKPPVWTSVNGTLSSDLSDTSEVSASPVDAPTTIKPPVWTSVNGTLGSDMCMGEHVADDEEPLNHRQRNTKRAEDTERAEDADDEEDAEEDQCMGDIKDWRFGS</sequence>